<accession>A0A1Y3GAF6</accession>
<gene>
    <name evidence="2" type="ORF">AMET1_1347</name>
</gene>
<evidence type="ECO:0000313" key="3">
    <source>
        <dbReference type="Proteomes" id="UP000195137"/>
    </source>
</evidence>
<keyword evidence="1" id="KW-1133">Transmembrane helix</keyword>
<keyword evidence="3" id="KW-1185">Reference proteome</keyword>
<comment type="caution">
    <text evidence="2">The sequence shown here is derived from an EMBL/GenBank/DDBJ whole genome shotgun (WGS) entry which is preliminary data.</text>
</comment>
<evidence type="ECO:0000256" key="1">
    <source>
        <dbReference type="SAM" id="Phobius"/>
    </source>
</evidence>
<reference evidence="2 3" key="1">
    <citation type="submission" date="2016-12" db="EMBL/GenBank/DDBJ databases">
        <title>Discovery of methanogenic haloarchaea.</title>
        <authorList>
            <person name="Sorokin D.Y."/>
            <person name="Makarova K.S."/>
            <person name="Abbas B."/>
            <person name="Ferrer M."/>
            <person name="Golyshin P.N."/>
        </authorList>
    </citation>
    <scope>NUCLEOTIDE SEQUENCE [LARGE SCALE GENOMIC DNA]</scope>
    <source>
        <strain evidence="2">AMET1</strain>
    </source>
</reference>
<dbReference type="AlphaFoldDB" id="A0A1Y3GAF6"/>
<protein>
    <submittedName>
        <fullName evidence="2">Uncharacterized protein</fullName>
    </submittedName>
</protein>
<organism evidence="2 3">
    <name type="scientific">Methanonatronarchaeum thermophilum</name>
    <dbReference type="NCBI Taxonomy" id="1927129"/>
    <lineage>
        <taxon>Archaea</taxon>
        <taxon>Methanobacteriati</taxon>
        <taxon>Methanobacteriota</taxon>
        <taxon>Methanonatronarchaeia</taxon>
        <taxon>Methanonatronarchaeales</taxon>
        <taxon>Methanonatronarchaeaceae</taxon>
        <taxon>Methanonatronarchaeum</taxon>
    </lineage>
</organism>
<keyword evidence="1" id="KW-0812">Transmembrane</keyword>
<dbReference type="EMBL" id="MRZU01000004">
    <property type="protein sequence ID" value="OUJ18431.1"/>
    <property type="molecule type" value="Genomic_DNA"/>
</dbReference>
<evidence type="ECO:0000313" key="2">
    <source>
        <dbReference type="EMBL" id="OUJ18431.1"/>
    </source>
</evidence>
<sequence length="75" mass="8065">MLRKMVGLFNRFPENLIITGFLLVIVSLITSVAVGAPILSSFEYSVSGIASTIFVVGMLLILISIPIVIAKKAEK</sequence>
<name>A0A1Y3GAF6_9EURY</name>
<feature type="transmembrane region" description="Helical" evidence="1">
    <location>
        <begin position="48"/>
        <end position="70"/>
    </location>
</feature>
<keyword evidence="1" id="KW-0472">Membrane</keyword>
<feature type="transmembrane region" description="Helical" evidence="1">
    <location>
        <begin position="21"/>
        <end position="42"/>
    </location>
</feature>
<dbReference type="Proteomes" id="UP000195137">
    <property type="component" value="Unassembled WGS sequence"/>
</dbReference>
<proteinExistence type="predicted"/>